<protein>
    <submittedName>
        <fullName evidence="1">Uncharacterized protein</fullName>
    </submittedName>
</protein>
<evidence type="ECO:0000313" key="1">
    <source>
        <dbReference type="EMBL" id="GFH22922.1"/>
    </source>
</evidence>
<sequence length="205" mass="22189">MISALITLHPVERHRMDSINLDEQRFVDLLSRLIGEVLVLVCPVPPTGLTTYPARTGLGDTDQQQHSFSHTEYPARGVRLMFSLSRVRQGRVWRRSKGKQSGSSVCLCCVRARNLPGADATWTWSLPTRRPGTLASGRAGCKAVPNRQGQNLTHEDLAPQGVVVVGPGCLAVARGGQTDRVRAQQMRVGLGRAGQSGCSGWGVDP</sequence>
<dbReference type="Proteomes" id="UP000485058">
    <property type="component" value="Unassembled WGS sequence"/>
</dbReference>
<reference evidence="1 2" key="1">
    <citation type="submission" date="2020-02" db="EMBL/GenBank/DDBJ databases">
        <title>Draft genome sequence of Haematococcus lacustris strain NIES-144.</title>
        <authorList>
            <person name="Morimoto D."/>
            <person name="Nakagawa S."/>
            <person name="Yoshida T."/>
            <person name="Sawayama S."/>
        </authorList>
    </citation>
    <scope>NUCLEOTIDE SEQUENCE [LARGE SCALE GENOMIC DNA]</scope>
    <source>
        <strain evidence="1 2">NIES-144</strain>
    </source>
</reference>
<gene>
    <name evidence="1" type="ORF">HaLaN_20458</name>
</gene>
<name>A0A6A0A1K8_HAELA</name>
<dbReference type="AlphaFoldDB" id="A0A6A0A1K8"/>
<proteinExistence type="predicted"/>
<evidence type="ECO:0000313" key="2">
    <source>
        <dbReference type="Proteomes" id="UP000485058"/>
    </source>
</evidence>
<organism evidence="1 2">
    <name type="scientific">Haematococcus lacustris</name>
    <name type="common">Green alga</name>
    <name type="synonym">Haematococcus pluvialis</name>
    <dbReference type="NCBI Taxonomy" id="44745"/>
    <lineage>
        <taxon>Eukaryota</taxon>
        <taxon>Viridiplantae</taxon>
        <taxon>Chlorophyta</taxon>
        <taxon>core chlorophytes</taxon>
        <taxon>Chlorophyceae</taxon>
        <taxon>CS clade</taxon>
        <taxon>Chlamydomonadales</taxon>
        <taxon>Haematococcaceae</taxon>
        <taxon>Haematococcus</taxon>
    </lineage>
</organism>
<keyword evidence="2" id="KW-1185">Reference proteome</keyword>
<dbReference type="EMBL" id="BLLF01002155">
    <property type="protein sequence ID" value="GFH22922.1"/>
    <property type="molecule type" value="Genomic_DNA"/>
</dbReference>
<accession>A0A6A0A1K8</accession>
<comment type="caution">
    <text evidence="1">The sequence shown here is derived from an EMBL/GenBank/DDBJ whole genome shotgun (WGS) entry which is preliminary data.</text>
</comment>